<organism evidence="1 2">
    <name type="scientific">Riccia fluitans</name>
    <dbReference type="NCBI Taxonomy" id="41844"/>
    <lineage>
        <taxon>Eukaryota</taxon>
        <taxon>Viridiplantae</taxon>
        <taxon>Streptophyta</taxon>
        <taxon>Embryophyta</taxon>
        <taxon>Marchantiophyta</taxon>
        <taxon>Marchantiopsida</taxon>
        <taxon>Marchantiidae</taxon>
        <taxon>Marchantiales</taxon>
        <taxon>Ricciaceae</taxon>
        <taxon>Riccia</taxon>
    </lineage>
</organism>
<evidence type="ECO:0000313" key="1">
    <source>
        <dbReference type="EMBL" id="KAL2654103.1"/>
    </source>
</evidence>
<gene>
    <name evidence="1" type="ORF">R1flu_022231</name>
</gene>
<accession>A0ABD1ZRK9</accession>
<sequence>MTKRSFLEWVERPNKNLLATELLREFERQFSQLTWIERMTLQSDKTMLFLRSANPELQEKLELLLEDKEANEGLTTNWKDVEDAVGLIAKREQRREKIIIRRFVSALKPAHTHVLVAPMPIVQLGVPIAQVLPTIPKKDEIALEEIM</sequence>
<protein>
    <submittedName>
        <fullName evidence="1">Uncharacterized protein</fullName>
    </submittedName>
</protein>
<dbReference type="EMBL" id="JBHFFA010000001">
    <property type="protein sequence ID" value="KAL2654103.1"/>
    <property type="molecule type" value="Genomic_DNA"/>
</dbReference>
<dbReference type="AlphaFoldDB" id="A0ABD1ZRK9"/>
<name>A0ABD1ZRK9_9MARC</name>
<proteinExistence type="predicted"/>
<comment type="caution">
    <text evidence="1">The sequence shown here is derived from an EMBL/GenBank/DDBJ whole genome shotgun (WGS) entry which is preliminary data.</text>
</comment>
<evidence type="ECO:0000313" key="2">
    <source>
        <dbReference type="Proteomes" id="UP001605036"/>
    </source>
</evidence>
<reference evidence="1 2" key="1">
    <citation type="submission" date="2024-09" db="EMBL/GenBank/DDBJ databases">
        <title>Chromosome-scale assembly of Riccia fluitans.</title>
        <authorList>
            <person name="Paukszto L."/>
            <person name="Sawicki J."/>
            <person name="Karawczyk K."/>
            <person name="Piernik-Szablinska J."/>
            <person name="Szczecinska M."/>
            <person name="Mazdziarz M."/>
        </authorList>
    </citation>
    <scope>NUCLEOTIDE SEQUENCE [LARGE SCALE GENOMIC DNA]</scope>
    <source>
        <strain evidence="1">Rf_01</strain>
        <tissue evidence="1">Aerial parts of the thallus</tissue>
    </source>
</reference>
<keyword evidence="2" id="KW-1185">Reference proteome</keyword>
<dbReference type="Proteomes" id="UP001605036">
    <property type="component" value="Unassembled WGS sequence"/>
</dbReference>